<name>A0A1D2MHY7_ORCCI</name>
<evidence type="ECO:0000313" key="5">
    <source>
        <dbReference type="Proteomes" id="UP000094527"/>
    </source>
</evidence>
<feature type="domain" description="G" evidence="2">
    <location>
        <begin position="337"/>
        <end position="388"/>
    </location>
</feature>
<sequence length="687" mass="76775">GCRSYSRSKVFRSTVNNLNVKEEERNLNNENREIDLHTSPVKKDLSWMDKVIYSSYLEKFMPPEGFRKELAQRYERREAERKAMVAKSAIYPTNLCQEGGQPVIQFPYKILRKTEFINDEESQQQEDEEGQSVSDQELQQDSVEDERRKKIKSFGERLKMRSIDLEEALENPPSVADMFDAAVEVVADIGTPDPHVAPSSVPCGGCGAHLHCQDPSIPGYISSEKFKNARKLDLMGEICHRCCILESHQATLNVNVSPEDYPKIVGGIQEKFAMALLMVDLTDFPCSIWPGILDIIGTVDQFFANIMHTALISAKTGYGVEDLISRIFNSWKSRGDIFIMGCTNVGKSSLFNMFLQSDLCKPQAADLVQRATISQWPGTTLNLLKFPLTSPYGWRGGLRYQRLIAGKPVLKAEENERQIKLQKTGDAEHAVLTGYVGRTFVSEQKLNAMESAVTLKDPFRVNPLSKTAPPSHRLGQWDPDNHIFTNGHWVYDTPGAVNTNQILDILTLPELMKSLPKTLIKPRTFFIKPGISFFVAGLARVDFVEGDKPIRFTIFSNSELPVAMVFTTDADEVYKKAIGTNVLGIPCGGADRLEGFPELKSKEVSFEGKGQNCSCGDVVLSSIGWIAVTVGHGQNVKLLVHTPDGKGIFVRTPALLPNAVNWKGKRIRGTYSYLPHKQYMPKNRFGG</sequence>
<dbReference type="InterPro" id="IPR027417">
    <property type="entry name" value="P-loop_NTPase"/>
</dbReference>
<dbReference type="PANTHER" id="PTHR46406">
    <property type="entry name" value="NITRIC OXIDE-ASSOCIATED PROTEIN 1"/>
    <property type="match status" value="1"/>
</dbReference>
<comment type="caution">
    <text evidence="4">The sequence shown here is derived from an EMBL/GenBank/DDBJ whole genome shotgun (WGS) entry which is preliminary data.</text>
</comment>
<evidence type="ECO:0000256" key="1">
    <source>
        <dbReference type="SAM" id="MobiDB-lite"/>
    </source>
</evidence>
<dbReference type="OMA" id="LGCTNVG"/>
<dbReference type="CDD" id="cd01855">
    <property type="entry name" value="YqeH"/>
    <property type="match status" value="1"/>
</dbReference>
<evidence type="ECO:0000259" key="3">
    <source>
        <dbReference type="Pfam" id="PF21516"/>
    </source>
</evidence>
<dbReference type="Proteomes" id="UP000094527">
    <property type="component" value="Unassembled WGS sequence"/>
</dbReference>
<dbReference type="Gene3D" id="3.40.50.300">
    <property type="entry name" value="P-loop containing nucleotide triphosphate hydrolases"/>
    <property type="match status" value="1"/>
</dbReference>
<feature type="compositionally biased region" description="Acidic residues" evidence="1">
    <location>
        <begin position="119"/>
        <end position="130"/>
    </location>
</feature>
<dbReference type="EMBL" id="LJIJ01001212">
    <property type="protein sequence ID" value="ODM92512.1"/>
    <property type="molecule type" value="Genomic_DNA"/>
</dbReference>
<dbReference type="Pfam" id="PF01926">
    <property type="entry name" value="MMR_HSR1"/>
    <property type="match status" value="1"/>
</dbReference>
<evidence type="ECO:0000259" key="2">
    <source>
        <dbReference type="Pfam" id="PF01926"/>
    </source>
</evidence>
<evidence type="ECO:0000313" key="4">
    <source>
        <dbReference type="EMBL" id="ODM92512.1"/>
    </source>
</evidence>
<dbReference type="GO" id="GO:0005525">
    <property type="term" value="F:GTP binding"/>
    <property type="evidence" value="ECO:0007669"/>
    <property type="project" value="InterPro"/>
</dbReference>
<feature type="non-terminal residue" evidence="4">
    <location>
        <position position="1"/>
    </location>
</feature>
<dbReference type="PANTHER" id="PTHR46406:SF1">
    <property type="entry name" value="NITRIC OXIDE-ASSOCIATED PROTEIN 1"/>
    <property type="match status" value="1"/>
</dbReference>
<dbReference type="OrthoDB" id="1696305at2759"/>
<dbReference type="InterPro" id="IPR048422">
    <property type="entry name" value="NOA1/YqeH-like_C"/>
</dbReference>
<dbReference type="AlphaFoldDB" id="A0A1D2MHY7"/>
<protein>
    <submittedName>
        <fullName evidence="4">Nitric oxide-associated protein 1</fullName>
    </submittedName>
</protein>
<accession>A0A1D2MHY7</accession>
<dbReference type="InterPro" id="IPR052807">
    <property type="entry name" value="Mito_transl_resp_regulator"/>
</dbReference>
<dbReference type="STRING" id="48709.A0A1D2MHY7"/>
<reference evidence="4 5" key="1">
    <citation type="journal article" date="2016" name="Genome Biol. Evol.">
        <title>Gene Family Evolution Reflects Adaptation to Soil Environmental Stressors in the Genome of the Collembolan Orchesella cincta.</title>
        <authorList>
            <person name="Faddeeva-Vakhrusheva A."/>
            <person name="Derks M.F."/>
            <person name="Anvar S.Y."/>
            <person name="Agamennone V."/>
            <person name="Suring W."/>
            <person name="Smit S."/>
            <person name="van Straalen N.M."/>
            <person name="Roelofs D."/>
        </authorList>
    </citation>
    <scope>NUCLEOTIDE SEQUENCE [LARGE SCALE GENOMIC DNA]</scope>
    <source>
        <tissue evidence="4">Mixed pool</tissue>
    </source>
</reference>
<dbReference type="SUPFAM" id="SSF52540">
    <property type="entry name" value="P-loop containing nucleoside triphosphate hydrolases"/>
    <property type="match status" value="1"/>
</dbReference>
<organism evidence="4 5">
    <name type="scientific">Orchesella cincta</name>
    <name type="common">Springtail</name>
    <name type="synonym">Podura cincta</name>
    <dbReference type="NCBI Taxonomy" id="48709"/>
    <lineage>
        <taxon>Eukaryota</taxon>
        <taxon>Metazoa</taxon>
        <taxon>Ecdysozoa</taxon>
        <taxon>Arthropoda</taxon>
        <taxon>Hexapoda</taxon>
        <taxon>Collembola</taxon>
        <taxon>Entomobryomorpha</taxon>
        <taxon>Entomobryoidea</taxon>
        <taxon>Orchesellidae</taxon>
        <taxon>Orchesellinae</taxon>
        <taxon>Orchesella</taxon>
    </lineage>
</organism>
<gene>
    <name evidence="4" type="ORF">Ocin01_14171</name>
</gene>
<dbReference type="Pfam" id="PF21516">
    <property type="entry name" value="YqeH-like_C"/>
    <property type="match status" value="1"/>
</dbReference>
<dbReference type="InterPro" id="IPR006073">
    <property type="entry name" value="GTP-bd"/>
</dbReference>
<feature type="region of interest" description="Disordered" evidence="1">
    <location>
        <begin position="119"/>
        <end position="148"/>
    </location>
</feature>
<proteinExistence type="predicted"/>
<feature type="domain" description="NOA1/YqeH-like C-terminal" evidence="3">
    <location>
        <begin position="552"/>
        <end position="652"/>
    </location>
</feature>
<keyword evidence="5" id="KW-1185">Reference proteome</keyword>